<reference evidence="1" key="1">
    <citation type="submission" date="2021-02" db="EMBL/GenBank/DDBJ databases">
        <authorList>
            <consortium name="DOE Joint Genome Institute"/>
            <person name="Ahrendt S."/>
            <person name="Looney B.P."/>
            <person name="Miyauchi S."/>
            <person name="Morin E."/>
            <person name="Drula E."/>
            <person name="Courty P.E."/>
            <person name="Chicoki N."/>
            <person name="Fauchery L."/>
            <person name="Kohler A."/>
            <person name="Kuo A."/>
            <person name="Labutti K."/>
            <person name="Pangilinan J."/>
            <person name="Lipzen A."/>
            <person name="Riley R."/>
            <person name="Andreopoulos W."/>
            <person name="He G."/>
            <person name="Johnson J."/>
            <person name="Barry K.W."/>
            <person name="Grigoriev I.V."/>
            <person name="Nagy L."/>
            <person name="Hibbett D."/>
            <person name="Henrissat B."/>
            <person name="Matheny P.B."/>
            <person name="Labbe J."/>
            <person name="Martin F."/>
        </authorList>
    </citation>
    <scope>NUCLEOTIDE SEQUENCE</scope>
    <source>
        <strain evidence="1">FP105234-sp</strain>
    </source>
</reference>
<evidence type="ECO:0000313" key="2">
    <source>
        <dbReference type="Proteomes" id="UP000814033"/>
    </source>
</evidence>
<comment type="caution">
    <text evidence="1">The sequence shown here is derived from an EMBL/GenBank/DDBJ whole genome shotgun (WGS) entry which is preliminary data.</text>
</comment>
<gene>
    <name evidence="1" type="ORF">FA95DRAFT_1604891</name>
</gene>
<sequence length="852" mass="94493">MPPRLSPVHRALLEYARADKEGVAVAQDGSAFDLGTVPISQAARGFKKSFTIQVVTPSTSIRVVQHRWTAPGRHIFSASITSSSDTLHQGVDAQIVISLPSSPIGRYVDQLELTFQVVSSGKKFLISRSVIAIVGDPEEVERLRPQAPYVQSRRGRNEWRGQVVEGVAPPRLMAIQWRGRLPKSLIPPAIQEVLARPAGADILSEIQTRFFAKPLSKKTYSIHFIQVFTVDRGVSRPVRLHAVRDLEVYDMENKALVRHGVFYQLHVPGLAEKRPSVLIGDRMLVKRHGDVGGRLYEGHVHFVHETDVSLRFHGSFPSSAPGYDIHFLLNRIPIRRQHQIMNLPLSETHFAFPEVKNVGKVPSGNISTPYNPLIASNPLQWRAVKAIVTRAAGAAPFLLFGPPGTGKTVTGVEAMRQVLARDPKARILACAPSNSATDIIASRLKDLGRAVMFRFYAPSLDRQTVSDKLVPFTFMNGEGHFSHPDLDNLMSYRVIVTTCLSSAFAAGVGMPRGHFTHIFVDEAGQATEPEAMVPIRSMADSTTHVVLLGDPRQLGPLIRSPIARELGLDISYLERLMDRQAYQGNSACFVKLLKNYRSHPAILRFPNEQFYGNELQTCGDPASINSLLGHALLANKKFPVVFHAVLGQDAREASSPSFFNVEEVLVIQQYARDLLRSGVEIGIIAQYRAQCTKIRLALRSFAQDVKVGSAEEFQGLEYRVIIMSGVRSSREYITYDLKHTLGFVANPRRLNVAITRAKALLAIVGDPSVLSLDPLWRKFLNYINLNGGWKGEPISWDPRAPVNDDGGYDDAMREQGAADMDELARRIEAFTVDALNDEDIEGADEQVWEEVE</sequence>
<keyword evidence="2" id="KW-1185">Reference proteome</keyword>
<dbReference type="Proteomes" id="UP000814033">
    <property type="component" value="Unassembled WGS sequence"/>
</dbReference>
<organism evidence="1 2">
    <name type="scientific">Auriscalpium vulgare</name>
    <dbReference type="NCBI Taxonomy" id="40419"/>
    <lineage>
        <taxon>Eukaryota</taxon>
        <taxon>Fungi</taxon>
        <taxon>Dikarya</taxon>
        <taxon>Basidiomycota</taxon>
        <taxon>Agaricomycotina</taxon>
        <taxon>Agaricomycetes</taxon>
        <taxon>Russulales</taxon>
        <taxon>Auriscalpiaceae</taxon>
        <taxon>Auriscalpium</taxon>
    </lineage>
</organism>
<keyword evidence="1" id="KW-0378">Hydrolase</keyword>
<name>A0ACB8RYM9_9AGAM</name>
<accession>A0ACB8RYM9</accession>
<reference evidence="1" key="2">
    <citation type="journal article" date="2022" name="New Phytol.">
        <title>Evolutionary transition to the ectomycorrhizal habit in the genomes of a hyperdiverse lineage of mushroom-forming fungi.</title>
        <authorList>
            <person name="Looney B."/>
            <person name="Miyauchi S."/>
            <person name="Morin E."/>
            <person name="Drula E."/>
            <person name="Courty P.E."/>
            <person name="Kohler A."/>
            <person name="Kuo A."/>
            <person name="LaButti K."/>
            <person name="Pangilinan J."/>
            <person name="Lipzen A."/>
            <person name="Riley R."/>
            <person name="Andreopoulos W."/>
            <person name="He G."/>
            <person name="Johnson J."/>
            <person name="Nolan M."/>
            <person name="Tritt A."/>
            <person name="Barry K.W."/>
            <person name="Grigoriev I.V."/>
            <person name="Nagy L.G."/>
            <person name="Hibbett D."/>
            <person name="Henrissat B."/>
            <person name="Matheny P.B."/>
            <person name="Labbe J."/>
            <person name="Martin F.M."/>
        </authorList>
    </citation>
    <scope>NUCLEOTIDE SEQUENCE</scope>
    <source>
        <strain evidence="1">FP105234-sp</strain>
    </source>
</reference>
<keyword evidence="1" id="KW-0547">Nucleotide-binding</keyword>
<keyword evidence="1" id="KW-0067">ATP-binding</keyword>
<dbReference type="EMBL" id="MU275880">
    <property type="protein sequence ID" value="KAI0048936.1"/>
    <property type="molecule type" value="Genomic_DNA"/>
</dbReference>
<keyword evidence="1" id="KW-0347">Helicase</keyword>
<proteinExistence type="predicted"/>
<evidence type="ECO:0000313" key="1">
    <source>
        <dbReference type="EMBL" id="KAI0048936.1"/>
    </source>
</evidence>
<protein>
    <submittedName>
        <fullName evidence="1">RNA helicase</fullName>
    </submittedName>
</protein>